<reference evidence="2 3" key="1">
    <citation type="submission" date="2016-10" db="EMBL/GenBank/DDBJ databases">
        <authorList>
            <person name="de Groot N.N."/>
        </authorList>
    </citation>
    <scope>NUCLEOTIDE SEQUENCE [LARGE SCALE GENOMIC DNA]</scope>
    <source>
        <strain evidence="2 3">DSM 29439</strain>
    </source>
</reference>
<evidence type="ECO:0000313" key="2">
    <source>
        <dbReference type="EMBL" id="SEV93513.1"/>
    </source>
</evidence>
<dbReference type="STRING" id="1173584.SAMN05444851_0416"/>
<feature type="domain" description="YjiS-like" evidence="1">
    <location>
        <begin position="55"/>
        <end position="78"/>
    </location>
</feature>
<proteinExistence type="predicted"/>
<gene>
    <name evidence="2" type="ORF">SAMN05444851_0416</name>
</gene>
<keyword evidence="3" id="KW-1185">Reference proteome</keyword>
<dbReference type="Pfam" id="PF06568">
    <property type="entry name" value="YjiS-like"/>
    <property type="match status" value="1"/>
</dbReference>
<dbReference type="InterPro" id="IPR009506">
    <property type="entry name" value="YjiS-like"/>
</dbReference>
<dbReference type="Proteomes" id="UP000199650">
    <property type="component" value="Unassembled WGS sequence"/>
</dbReference>
<evidence type="ECO:0000259" key="1">
    <source>
        <dbReference type="Pfam" id="PF06568"/>
    </source>
</evidence>
<evidence type="ECO:0000313" key="3">
    <source>
        <dbReference type="Proteomes" id="UP000199650"/>
    </source>
</evidence>
<sequence length="89" mass="9823">MTARSQGARSDRGFATITAYLMSKSLYELHLVTVRIGSKALAKAHIALKALQMTRMLSTLSKLSDHQLAQIGITRSDIPSYAEKLMKDD</sequence>
<accession>A0A1I0MYC8</accession>
<organism evidence="2 3">
    <name type="scientific">Aliiroseovarius sediminilitoris</name>
    <dbReference type="NCBI Taxonomy" id="1173584"/>
    <lineage>
        <taxon>Bacteria</taxon>
        <taxon>Pseudomonadati</taxon>
        <taxon>Pseudomonadota</taxon>
        <taxon>Alphaproteobacteria</taxon>
        <taxon>Rhodobacterales</taxon>
        <taxon>Paracoccaceae</taxon>
        <taxon>Aliiroseovarius</taxon>
    </lineage>
</organism>
<name>A0A1I0MYC8_9RHOB</name>
<dbReference type="AlphaFoldDB" id="A0A1I0MYC8"/>
<protein>
    <recommendedName>
        <fullName evidence="1">YjiS-like domain-containing protein</fullName>
    </recommendedName>
</protein>
<dbReference type="EMBL" id="FOJB01000001">
    <property type="protein sequence ID" value="SEV93513.1"/>
    <property type="molecule type" value="Genomic_DNA"/>
</dbReference>